<keyword evidence="1" id="KW-0812">Transmembrane</keyword>
<feature type="transmembrane region" description="Helical" evidence="1">
    <location>
        <begin position="93"/>
        <end position="111"/>
    </location>
</feature>
<keyword evidence="3" id="KW-1185">Reference proteome</keyword>
<keyword evidence="1" id="KW-1133">Transmembrane helix</keyword>
<gene>
    <name evidence="2" type="ORF">BDFB_010283</name>
</gene>
<proteinExistence type="predicted"/>
<name>A0A482VQF9_ASBVE</name>
<evidence type="ECO:0000313" key="3">
    <source>
        <dbReference type="Proteomes" id="UP000292052"/>
    </source>
</evidence>
<dbReference type="PANTHER" id="PTHR35270">
    <property type="entry name" value="FUSELESS, ISOFORM A"/>
    <property type="match status" value="1"/>
</dbReference>
<feature type="transmembrane region" description="Helical" evidence="1">
    <location>
        <begin position="179"/>
        <end position="202"/>
    </location>
</feature>
<evidence type="ECO:0000313" key="2">
    <source>
        <dbReference type="EMBL" id="RZC34628.1"/>
    </source>
</evidence>
<dbReference type="PANTHER" id="PTHR35270:SF2">
    <property type="entry name" value="FUSELESS, ISOFORM A"/>
    <property type="match status" value="1"/>
</dbReference>
<reference evidence="2 3" key="1">
    <citation type="submission" date="2017-03" db="EMBL/GenBank/DDBJ databases">
        <title>Genome of the blue death feigning beetle - Asbolus verrucosus.</title>
        <authorList>
            <person name="Rider S.D."/>
        </authorList>
    </citation>
    <scope>NUCLEOTIDE SEQUENCE [LARGE SCALE GENOMIC DNA]</scope>
    <source>
        <strain evidence="2">Butters</strain>
        <tissue evidence="2">Head and leg muscle</tissue>
    </source>
</reference>
<dbReference type="Pfam" id="PF15993">
    <property type="entry name" value="Fuseless"/>
    <property type="match status" value="1"/>
</dbReference>
<dbReference type="Proteomes" id="UP000292052">
    <property type="component" value="Unassembled WGS sequence"/>
</dbReference>
<protein>
    <submittedName>
        <fullName evidence="2">Uncharacterized protein</fullName>
    </submittedName>
</protein>
<organism evidence="2 3">
    <name type="scientific">Asbolus verrucosus</name>
    <name type="common">Desert ironclad beetle</name>
    <dbReference type="NCBI Taxonomy" id="1661398"/>
    <lineage>
        <taxon>Eukaryota</taxon>
        <taxon>Metazoa</taxon>
        <taxon>Ecdysozoa</taxon>
        <taxon>Arthropoda</taxon>
        <taxon>Hexapoda</taxon>
        <taxon>Insecta</taxon>
        <taxon>Pterygota</taxon>
        <taxon>Neoptera</taxon>
        <taxon>Endopterygota</taxon>
        <taxon>Coleoptera</taxon>
        <taxon>Polyphaga</taxon>
        <taxon>Cucujiformia</taxon>
        <taxon>Tenebrionidae</taxon>
        <taxon>Pimeliinae</taxon>
        <taxon>Asbolus</taxon>
    </lineage>
</organism>
<feature type="transmembrane region" description="Helical" evidence="1">
    <location>
        <begin position="131"/>
        <end position="151"/>
    </location>
</feature>
<keyword evidence="1" id="KW-0472">Membrane</keyword>
<dbReference type="AlphaFoldDB" id="A0A482VQF9"/>
<evidence type="ECO:0000256" key="1">
    <source>
        <dbReference type="SAM" id="Phobius"/>
    </source>
</evidence>
<comment type="caution">
    <text evidence="2">The sequence shown here is derived from an EMBL/GenBank/DDBJ whole genome shotgun (WGS) entry which is preliminary data.</text>
</comment>
<sequence>MESSEERTQSYSKQYAKLNNNEINEKLTTQIFIQNDQKYLSSKYVALVKKKQVRKPLLSTVDIIVCLVVLSPCVVGSWRGIWQLMDINCKHFPGWPSFLLGGFIHLVFILIQDTLNDVIKKKSSNIWKKMFNLIVARIYIYIFTVACNMHWRGGWMLIDEYFGIQTSPSGTVLKKGSGFFVTIFGGCFFLTIALRSLCNCIAPPFIFCLDRKDTLFTIPTRFNAKVRLFL</sequence>
<accession>A0A482VQF9</accession>
<dbReference type="EMBL" id="QDEB01078428">
    <property type="protein sequence ID" value="RZC34628.1"/>
    <property type="molecule type" value="Genomic_DNA"/>
</dbReference>
<dbReference type="InterPro" id="IPR032751">
    <property type="entry name" value="Fuseless"/>
</dbReference>
<feature type="transmembrane region" description="Helical" evidence="1">
    <location>
        <begin position="57"/>
        <end position="81"/>
    </location>
</feature>
<dbReference type="OrthoDB" id="45313at2759"/>